<comment type="caution">
    <text evidence="1">The sequence shown here is derived from an EMBL/GenBank/DDBJ whole genome shotgun (WGS) entry which is preliminary data.</text>
</comment>
<keyword evidence="2" id="KW-1185">Reference proteome</keyword>
<evidence type="ECO:0000313" key="1">
    <source>
        <dbReference type="EMBL" id="KAK2174075.1"/>
    </source>
</evidence>
<dbReference type="Proteomes" id="UP001209878">
    <property type="component" value="Unassembled WGS sequence"/>
</dbReference>
<evidence type="ECO:0000313" key="2">
    <source>
        <dbReference type="Proteomes" id="UP001209878"/>
    </source>
</evidence>
<reference evidence="1" key="1">
    <citation type="journal article" date="2023" name="Mol. Biol. Evol.">
        <title>Third-Generation Sequencing Reveals the Adaptive Role of the Epigenome in Three Deep-Sea Polychaetes.</title>
        <authorList>
            <person name="Perez M."/>
            <person name="Aroh O."/>
            <person name="Sun Y."/>
            <person name="Lan Y."/>
            <person name="Juniper S.K."/>
            <person name="Young C.R."/>
            <person name="Angers B."/>
            <person name="Qian P.Y."/>
        </authorList>
    </citation>
    <scope>NUCLEOTIDE SEQUENCE</scope>
    <source>
        <strain evidence="1">R07B-5</strain>
    </source>
</reference>
<organism evidence="1 2">
    <name type="scientific">Ridgeia piscesae</name>
    <name type="common">Tubeworm</name>
    <dbReference type="NCBI Taxonomy" id="27915"/>
    <lineage>
        <taxon>Eukaryota</taxon>
        <taxon>Metazoa</taxon>
        <taxon>Spiralia</taxon>
        <taxon>Lophotrochozoa</taxon>
        <taxon>Annelida</taxon>
        <taxon>Polychaeta</taxon>
        <taxon>Sedentaria</taxon>
        <taxon>Canalipalpata</taxon>
        <taxon>Sabellida</taxon>
        <taxon>Siboglinidae</taxon>
        <taxon>Ridgeia</taxon>
    </lineage>
</organism>
<proteinExistence type="predicted"/>
<gene>
    <name evidence="1" type="ORF">NP493_830g00003</name>
</gene>
<sequence>MNVERFSLASGLNVSGSARDQNNIMNTTLLSAAVCLIAVCLTTQPTAAMPTTETPGTPTEIRAMCKERCNDVSKLCRELCRDEAWSRDGYVLTKCDTRCTVDSLTCMNKCASPQ</sequence>
<dbReference type="AlphaFoldDB" id="A0AAD9KNS1"/>
<dbReference type="EMBL" id="JAODUO010000829">
    <property type="protein sequence ID" value="KAK2174075.1"/>
    <property type="molecule type" value="Genomic_DNA"/>
</dbReference>
<accession>A0AAD9KNS1</accession>
<protein>
    <submittedName>
        <fullName evidence="1">Uncharacterized protein</fullName>
    </submittedName>
</protein>
<name>A0AAD9KNS1_RIDPI</name>